<dbReference type="InterPro" id="IPR013103">
    <property type="entry name" value="RVT_2"/>
</dbReference>
<evidence type="ECO:0000256" key="5">
    <source>
        <dbReference type="ARBA" id="ARBA00022821"/>
    </source>
</evidence>
<evidence type="ECO:0000256" key="7">
    <source>
        <dbReference type="SAM" id="Coils"/>
    </source>
</evidence>
<dbReference type="FunFam" id="1.10.8.430:FF:000003">
    <property type="entry name" value="Probable disease resistance protein At5g66910"/>
    <property type="match status" value="1"/>
</dbReference>
<dbReference type="Gene3D" id="1.10.8.430">
    <property type="entry name" value="Helical domain of apoptotic protease-activating factors"/>
    <property type="match status" value="1"/>
</dbReference>
<sequence length="1141" mass="129584">MLGTKQLVDKGYSQVPGFDFTDVFSPVVKHSSIRALLVIMAMHNIELEQLDVKTTFLHRELKEDIYMQQPEGFVVSGKEDYITVALSTTEAEYMAIIEMFHERIKHIDVRYHFVWEIIARGDIAVIKISTYDNPADMITKTLPSAKFEHCLDLVESGHEGKEAQLSLKMELPIVLIISGSFVVEVGKLVSKCIYPRIENIVRFSSKIENLTNEMEKLTKFRDEIKEMVEGAEEEGYKPKPDVIKWIEDVHELEKEWESMQEIIAAAKTLSYKCCPKCSLRSEISTQSQNIRDQQCRLIEVGKNFGSNLVVENYQMKKVEFIPGTSIEGQSAATRNLNKILRLLEDDQVCIIGVWGTGGVGKTTLVKNLNNELIKNVSSSKLSFGVVIWVTVPKPPIDIRKIQEQIASRLILKVDKEGSDKSISSKICQRLGEEKSFLLILDDVWEAINLDDVGVPQPEYPARRKVIITSRFLDVCKQMRTNIEMNVTTLKENESWKLFVKNAGDSANLENIKPLAKKIARECGGLPLAITVIGTSMRGKTRVELWEDALDSLRRSEPYNKNVKDKVYSVIKWSYDSLESRDIQSCFLYCSLYPAAIPIDDAIHCWWAEGILGEYDTYEKAYNRGIKMVESLKDACLLETRWPDSVKMHDVILDVARWIANTFGDEHTSVFQAGIGLTEISHIKLSISDKRISFASNGIECLPDCFPKCPDTTSLLLQDNYRLESIPQEFFLAFPSLRVLNLSHTSIRALPSSINSLCQLRALILQRCHMLKELPPIGNLCNLQLLDCDETLLHYLPQGMDKLTNLRLLNLSGADLKSIDQGFFLKLPSIEMLNMKGSRVGSTSFDEISSLPKLTFLFIKLDKSSISKGDHTWMKRLKGFYIEVSRTSIYASINKSSKSIGVTNCEIFSNGELSGMLHFASELYLDGCMGLRSVIACDTFHGLKSLYIERCYCNFTPWKRRIGEFDPLPNLEYLSIDWIHYLKSVSDFSTQLLGLRFSKLRRLSISNCHSLTCLFNVGGAFCAPKHLEEITISDCKQLTELFVQCSSSVQATPVDSEIPRIRKLWLTSLPKLGTFGEPPSMWEHLEQLMVIGCTGIRKLPLSLQSSNNIKLIKGESEWWNKLEWDDDSFKSNSEQHFRPYKL</sequence>
<name>A0A2G3ANN4_CAPAN</name>
<evidence type="ECO:0000256" key="6">
    <source>
        <dbReference type="ARBA" id="ARBA00022840"/>
    </source>
</evidence>
<dbReference type="InterPro" id="IPR036388">
    <property type="entry name" value="WH-like_DNA-bd_sf"/>
</dbReference>
<evidence type="ECO:0000256" key="1">
    <source>
        <dbReference type="ARBA" id="ARBA00008894"/>
    </source>
</evidence>
<dbReference type="Gene3D" id="3.80.10.10">
    <property type="entry name" value="Ribonuclease Inhibitor"/>
    <property type="match status" value="2"/>
</dbReference>
<dbReference type="InterPro" id="IPR050905">
    <property type="entry name" value="Plant_NBS-LRR"/>
</dbReference>
<dbReference type="Pfam" id="PF00931">
    <property type="entry name" value="NB-ARC"/>
    <property type="match status" value="1"/>
</dbReference>
<dbReference type="Gene3D" id="3.40.50.300">
    <property type="entry name" value="P-loop containing nucleotide triphosphate hydrolases"/>
    <property type="match status" value="1"/>
</dbReference>
<keyword evidence="5" id="KW-0611">Plant defense</keyword>
<dbReference type="Proteomes" id="UP000222542">
    <property type="component" value="Unassembled WGS sequence"/>
</dbReference>
<evidence type="ECO:0000313" key="11">
    <source>
        <dbReference type="EMBL" id="PHT95820.1"/>
    </source>
</evidence>
<dbReference type="AlphaFoldDB" id="A0A2G3ANN4"/>
<evidence type="ECO:0000259" key="10">
    <source>
        <dbReference type="Pfam" id="PF23598"/>
    </source>
</evidence>
<evidence type="ECO:0000259" key="8">
    <source>
        <dbReference type="Pfam" id="PF00931"/>
    </source>
</evidence>
<dbReference type="SUPFAM" id="SSF52058">
    <property type="entry name" value="L domain-like"/>
    <property type="match status" value="1"/>
</dbReference>
<gene>
    <name evidence="11" type="ORF">T459_03702</name>
</gene>
<organism evidence="11 12">
    <name type="scientific">Capsicum annuum</name>
    <name type="common">Capsicum pepper</name>
    <dbReference type="NCBI Taxonomy" id="4072"/>
    <lineage>
        <taxon>Eukaryota</taxon>
        <taxon>Viridiplantae</taxon>
        <taxon>Streptophyta</taxon>
        <taxon>Embryophyta</taxon>
        <taxon>Tracheophyta</taxon>
        <taxon>Spermatophyta</taxon>
        <taxon>Magnoliopsida</taxon>
        <taxon>eudicotyledons</taxon>
        <taxon>Gunneridae</taxon>
        <taxon>Pentapetalae</taxon>
        <taxon>asterids</taxon>
        <taxon>lamiids</taxon>
        <taxon>Solanales</taxon>
        <taxon>Solanaceae</taxon>
        <taxon>Solanoideae</taxon>
        <taxon>Capsiceae</taxon>
        <taxon>Capsicum</taxon>
    </lineage>
</organism>
<dbReference type="Gene3D" id="1.10.10.10">
    <property type="entry name" value="Winged helix-like DNA-binding domain superfamily/Winged helix DNA-binding domain"/>
    <property type="match status" value="1"/>
</dbReference>
<dbReference type="PANTHER" id="PTHR33463">
    <property type="entry name" value="NB-ARC DOMAIN-CONTAINING PROTEIN-RELATED"/>
    <property type="match status" value="1"/>
</dbReference>
<keyword evidence="3" id="KW-0677">Repeat</keyword>
<comment type="caution">
    <text evidence="11">The sequence shown here is derived from an EMBL/GenBank/DDBJ whole genome shotgun (WGS) entry which is preliminary data.</text>
</comment>
<feature type="domain" description="NB-ARC" evidence="8">
    <location>
        <begin position="337"/>
        <end position="504"/>
    </location>
</feature>
<keyword evidence="7" id="KW-0175">Coiled coil</keyword>
<dbReference type="InterPro" id="IPR055414">
    <property type="entry name" value="LRR_R13L4/SHOC2-like"/>
</dbReference>
<evidence type="ECO:0000259" key="9">
    <source>
        <dbReference type="Pfam" id="PF07727"/>
    </source>
</evidence>
<feature type="domain" description="Disease resistance R13L4/SHOC-2-like LRR" evidence="10">
    <location>
        <begin position="732"/>
        <end position="864"/>
    </location>
</feature>
<feature type="domain" description="Reverse transcriptase Ty1/copia-type" evidence="9">
    <location>
        <begin position="6"/>
        <end position="80"/>
    </location>
</feature>
<evidence type="ECO:0000313" key="12">
    <source>
        <dbReference type="Proteomes" id="UP000222542"/>
    </source>
</evidence>
<keyword evidence="4" id="KW-0547">Nucleotide-binding</keyword>
<dbReference type="EMBL" id="AYRZ02000001">
    <property type="protein sequence ID" value="PHT95820.1"/>
    <property type="molecule type" value="Genomic_DNA"/>
</dbReference>
<keyword evidence="2" id="KW-0433">Leucine-rich repeat</keyword>
<dbReference type="Pfam" id="PF23598">
    <property type="entry name" value="LRR_14"/>
    <property type="match status" value="1"/>
</dbReference>
<dbReference type="InterPro" id="IPR032675">
    <property type="entry name" value="LRR_dom_sf"/>
</dbReference>
<keyword evidence="6" id="KW-0067">ATP-binding</keyword>
<dbReference type="STRING" id="4072.A0A2G3ANN4"/>
<evidence type="ECO:0000256" key="2">
    <source>
        <dbReference type="ARBA" id="ARBA00022614"/>
    </source>
</evidence>
<dbReference type="OMA" id="AIWIMSP"/>
<protein>
    <recommendedName>
        <fullName evidence="13">NB-ARC domain-containing protein</fullName>
    </recommendedName>
</protein>
<dbReference type="CDD" id="cd09272">
    <property type="entry name" value="RNase_HI_RT_Ty1"/>
    <property type="match status" value="1"/>
</dbReference>
<feature type="coiled-coil region" evidence="7">
    <location>
        <begin position="207"/>
        <end position="234"/>
    </location>
</feature>
<dbReference type="InterPro" id="IPR002182">
    <property type="entry name" value="NB-ARC"/>
</dbReference>
<dbReference type="GO" id="GO:0005524">
    <property type="term" value="F:ATP binding"/>
    <property type="evidence" value="ECO:0007669"/>
    <property type="project" value="UniProtKB-KW"/>
</dbReference>
<comment type="similarity">
    <text evidence="1">Belongs to the disease resistance NB-LRR family.</text>
</comment>
<reference evidence="11 12" key="1">
    <citation type="journal article" date="2014" name="Nat. Genet.">
        <title>Genome sequence of the hot pepper provides insights into the evolution of pungency in Capsicum species.</title>
        <authorList>
            <person name="Kim S."/>
            <person name="Park M."/>
            <person name="Yeom S.I."/>
            <person name="Kim Y.M."/>
            <person name="Lee J.M."/>
            <person name="Lee H.A."/>
            <person name="Seo E."/>
            <person name="Choi J."/>
            <person name="Cheong K."/>
            <person name="Kim K.T."/>
            <person name="Jung K."/>
            <person name="Lee G.W."/>
            <person name="Oh S.K."/>
            <person name="Bae C."/>
            <person name="Kim S.B."/>
            <person name="Lee H.Y."/>
            <person name="Kim S.Y."/>
            <person name="Kim M.S."/>
            <person name="Kang B.C."/>
            <person name="Jo Y.D."/>
            <person name="Yang H.B."/>
            <person name="Jeong H.J."/>
            <person name="Kang W.H."/>
            <person name="Kwon J.K."/>
            <person name="Shin C."/>
            <person name="Lim J.Y."/>
            <person name="Park J.H."/>
            <person name="Huh J.H."/>
            <person name="Kim J.S."/>
            <person name="Kim B.D."/>
            <person name="Cohen O."/>
            <person name="Paran I."/>
            <person name="Suh M.C."/>
            <person name="Lee S.B."/>
            <person name="Kim Y.K."/>
            <person name="Shin Y."/>
            <person name="Noh S.J."/>
            <person name="Park J."/>
            <person name="Seo Y.S."/>
            <person name="Kwon S.Y."/>
            <person name="Kim H.A."/>
            <person name="Park J.M."/>
            <person name="Kim H.J."/>
            <person name="Choi S.B."/>
            <person name="Bosland P.W."/>
            <person name="Reeves G."/>
            <person name="Jo S.H."/>
            <person name="Lee B.W."/>
            <person name="Cho H.T."/>
            <person name="Choi H.S."/>
            <person name="Lee M.S."/>
            <person name="Yu Y."/>
            <person name="Do Choi Y."/>
            <person name="Park B.S."/>
            <person name="van Deynze A."/>
            <person name="Ashrafi H."/>
            <person name="Hill T."/>
            <person name="Kim W.T."/>
            <person name="Pai H.S."/>
            <person name="Ahn H.K."/>
            <person name="Yeam I."/>
            <person name="Giovannoni J.J."/>
            <person name="Rose J.K."/>
            <person name="Sorensen I."/>
            <person name="Lee S.J."/>
            <person name="Kim R.W."/>
            <person name="Choi I.Y."/>
            <person name="Choi B.S."/>
            <person name="Lim J.S."/>
            <person name="Lee Y.H."/>
            <person name="Choi D."/>
        </authorList>
    </citation>
    <scope>NUCLEOTIDE SEQUENCE [LARGE SCALE GENOMIC DNA]</scope>
    <source>
        <strain evidence="12">cv. CM334</strain>
    </source>
</reference>
<evidence type="ECO:0000256" key="4">
    <source>
        <dbReference type="ARBA" id="ARBA00022741"/>
    </source>
</evidence>
<proteinExistence type="inferred from homology"/>
<dbReference type="GO" id="GO:0043531">
    <property type="term" value="F:ADP binding"/>
    <property type="evidence" value="ECO:0007669"/>
    <property type="project" value="InterPro"/>
</dbReference>
<dbReference type="Gramene" id="PHT95820">
    <property type="protein sequence ID" value="PHT95820"/>
    <property type="gene ID" value="T459_03702"/>
</dbReference>
<dbReference type="SMART" id="SM00369">
    <property type="entry name" value="LRR_TYP"/>
    <property type="match status" value="2"/>
</dbReference>
<dbReference type="FunFam" id="3.40.50.300:FF:001091">
    <property type="entry name" value="Probable disease resistance protein At1g61300"/>
    <property type="match status" value="1"/>
</dbReference>
<dbReference type="InterPro" id="IPR027417">
    <property type="entry name" value="P-loop_NTPase"/>
</dbReference>
<dbReference type="SUPFAM" id="SSF52540">
    <property type="entry name" value="P-loop containing nucleoside triphosphate hydrolases"/>
    <property type="match status" value="1"/>
</dbReference>
<evidence type="ECO:0008006" key="13">
    <source>
        <dbReference type="Google" id="ProtNLM"/>
    </source>
</evidence>
<dbReference type="InterPro" id="IPR042197">
    <property type="entry name" value="Apaf_helical"/>
</dbReference>
<dbReference type="Pfam" id="PF07727">
    <property type="entry name" value="RVT_2"/>
    <property type="match status" value="1"/>
</dbReference>
<accession>A0A2G3ANN4</accession>
<reference evidence="11 12" key="2">
    <citation type="journal article" date="2017" name="Genome Biol.">
        <title>New reference genome sequences of hot pepper reveal the massive evolution of plant disease-resistance genes by retroduplication.</title>
        <authorList>
            <person name="Kim S."/>
            <person name="Park J."/>
            <person name="Yeom S.I."/>
            <person name="Kim Y.M."/>
            <person name="Seo E."/>
            <person name="Kim K.T."/>
            <person name="Kim M.S."/>
            <person name="Lee J.M."/>
            <person name="Cheong K."/>
            <person name="Shin H.S."/>
            <person name="Kim S.B."/>
            <person name="Han K."/>
            <person name="Lee J."/>
            <person name="Park M."/>
            <person name="Lee H.A."/>
            <person name="Lee H.Y."/>
            <person name="Lee Y."/>
            <person name="Oh S."/>
            <person name="Lee J.H."/>
            <person name="Choi E."/>
            <person name="Choi E."/>
            <person name="Lee S.E."/>
            <person name="Jeon J."/>
            <person name="Kim H."/>
            <person name="Choi G."/>
            <person name="Song H."/>
            <person name="Lee J."/>
            <person name="Lee S.C."/>
            <person name="Kwon J.K."/>
            <person name="Lee H.Y."/>
            <person name="Koo N."/>
            <person name="Hong Y."/>
            <person name="Kim R.W."/>
            <person name="Kang W.H."/>
            <person name="Huh J.H."/>
            <person name="Kang B.C."/>
            <person name="Yang T.J."/>
            <person name="Lee Y.H."/>
            <person name="Bennetzen J.L."/>
            <person name="Choi D."/>
        </authorList>
    </citation>
    <scope>NUCLEOTIDE SEQUENCE [LARGE SCALE GENOMIC DNA]</scope>
    <source>
        <strain evidence="12">cv. CM334</strain>
    </source>
</reference>
<dbReference type="PANTHER" id="PTHR33463:SF218">
    <property type="entry name" value="DISEASE RESISTANCE PROTEIN RPS2-LIKE"/>
    <property type="match status" value="1"/>
</dbReference>
<dbReference type="PRINTS" id="PR00364">
    <property type="entry name" value="DISEASERSIST"/>
</dbReference>
<dbReference type="InterPro" id="IPR003591">
    <property type="entry name" value="Leu-rich_rpt_typical-subtyp"/>
</dbReference>
<dbReference type="GO" id="GO:0006952">
    <property type="term" value="P:defense response"/>
    <property type="evidence" value="ECO:0007669"/>
    <property type="project" value="UniProtKB-KW"/>
</dbReference>
<keyword evidence="12" id="KW-1185">Reference proteome</keyword>
<evidence type="ECO:0000256" key="3">
    <source>
        <dbReference type="ARBA" id="ARBA00022737"/>
    </source>
</evidence>